<organism evidence="1">
    <name type="scientific">Rhizophora mucronata</name>
    <name type="common">Asiatic mangrove</name>
    <dbReference type="NCBI Taxonomy" id="61149"/>
    <lineage>
        <taxon>Eukaryota</taxon>
        <taxon>Viridiplantae</taxon>
        <taxon>Streptophyta</taxon>
        <taxon>Embryophyta</taxon>
        <taxon>Tracheophyta</taxon>
        <taxon>Spermatophyta</taxon>
        <taxon>Magnoliopsida</taxon>
        <taxon>eudicotyledons</taxon>
        <taxon>Gunneridae</taxon>
        <taxon>Pentapetalae</taxon>
        <taxon>rosids</taxon>
        <taxon>fabids</taxon>
        <taxon>Malpighiales</taxon>
        <taxon>Rhizophoraceae</taxon>
        <taxon>Rhizophora</taxon>
    </lineage>
</organism>
<dbReference type="AlphaFoldDB" id="A0A2P2Q1J7"/>
<reference evidence="1" key="1">
    <citation type="submission" date="2018-02" db="EMBL/GenBank/DDBJ databases">
        <title>Rhizophora mucronata_Transcriptome.</title>
        <authorList>
            <person name="Meera S.P."/>
            <person name="Sreeshan A."/>
            <person name="Augustine A."/>
        </authorList>
    </citation>
    <scope>NUCLEOTIDE SEQUENCE</scope>
    <source>
        <tissue evidence="1">Leaf</tissue>
    </source>
</reference>
<name>A0A2P2Q1J7_RHIMU</name>
<sequence>MLLILWQALCLMMNYFREGGQLLSVNFKLDWLGR</sequence>
<accession>A0A2P2Q1J7</accession>
<dbReference type="EMBL" id="GGEC01080328">
    <property type="protein sequence ID" value="MBX60812.1"/>
    <property type="molecule type" value="Transcribed_RNA"/>
</dbReference>
<protein>
    <submittedName>
        <fullName evidence="1">Uncharacterized protein</fullName>
    </submittedName>
</protein>
<proteinExistence type="predicted"/>
<evidence type="ECO:0000313" key="1">
    <source>
        <dbReference type="EMBL" id="MBX60812.1"/>
    </source>
</evidence>